<organism evidence="2 3">
    <name type="scientific">Xylaria bambusicola</name>
    <dbReference type="NCBI Taxonomy" id="326684"/>
    <lineage>
        <taxon>Eukaryota</taxon>
        <taxon>Fungi</taxon>
        <taxon>Dikarya</taxon>
        <taxon>Ascomycota</taxon>
        <taxon>Pezizomycotina</taxon>
        <taxon>Sordariomycetes</taxon>
        <taxon>Xylariomycetidae</taxon>
        <taxon>Xylariales</taxon>
        <taxon>Xylariaceae</taxon>
        <taxon>Xylaria</taxon>
    </lineage>
</organism>
<keyword evidence="3" id="KW-1185">Reference proteome</keyword>
<feature type="compositionally biased region" description="Low complexity" evidence="1">
    <location>
        <begin position="321"/>
        <end position="338"/>
    </location>
</feature>
<evidence type="ECO:0000313" key="3">
    <source>
        <dbReference type="Proteomes" id="UP001305414"/>
    </source>
</evidence>
<dbReference type="AlphaFoldDB" id="A0AAN7UF38"/>
<evidence type="ECO:0000313" key="2">
    <source>
        <dbReference type="EMBL" id="KAK5625019.1"/>
    </source>
</evidence>
<feature type="compositionally biased region" description="Polar residues" evidence="1">
    <location>
        <begin position="219"/>
        <end position="238"/>
    </location>
</feature>
<feature type="compositionally biased region" description="Polar residues" evidence="1">
    <location>
        <begin position="339"/>
        <end position="349"/>
    </location>
</feature>
<gene>
    <name evidence="2" type="ORF">RRF57_000735</name>
</gene>
<feature type="region of interest" description="Disordered" evidence="1">
    <location>
        <begin position="529"/>
        <end position="561"/>
    </location>
</feature>
<name>A0AAN7UF38_9PEZI</name>
<dbReference type="Proteomes" id="UP001305414">
    <property type="component" value="Unassembled WGS sequence"/>
</dbReference>
<dbReference type="EMBL" id="JAWHQM010000002">
    <property type="protein sequence ID" value="KAK5625019.1"/>
    <property type="molecule type" value="Genomic_DNA"/>
</dbReference>
<feature type="compositionally biased region" description="Polar residues" evidence="1">
    <location>
        <begin position="410"/>
        <end position="431"/>
    </location>
</feature>
<feature type="region of interest" description="Disordered" evidence="1">
    <location>
        <begin position="1"/>
        <end position="56"/>
    </location>
</feature>
<feature type="region of interest" description="Disordered" evidence="1">
    <location>
        <begin position="170"/>
        <end position="354"/>
    </location>
</feature>
<accession>A0AAN7UF38</accession>
<sequence length="561" mass="61742">MDGPSSRFTSMSISSGTKVDPRTSFSIPRQSLKELFPSVSAPPTTGIDPPRPAKQGHEWVWFPAGYWAEREIVEAPRKELAKAFGWRKRSGKSTSTSPKRSSHTSTSFPEKTEAWPENSAGGRLLTRTAASSESGGSLFPLNRMPDAPLPSPYLTEETHVQSLQWPSIDAAARRSSTSGNSVFKSRGALSPSPLHLSHAEVDIESESVSPATVRGQPPQGASSDTVNTVLLTPPSITSPEVRPKKSFITWRMLSQHRQRLRRSQASSNEKLSEDGARIQSSRPQGATASPLRRTSNISDKSRKSLKGFPTKLLRRARWSRKISNSSAVSISSSMQTASVNSHSPGTPSSERGETAVLNVNAWASEYPGNEAIRVQTPRIEQFPRSFFQDLSPPTTPRRPLSRQEGHLNLKKTNLSTSFTPGGNSSNSTTPGLHSGTRDEHRSESAADSSSKLRTPRNDSHTPSPRKPRKNRSHKEWWEVTVPTSYAEVDQRTFKFDLPEHLPTSPMCPANKRHKSGGTGVCVYHGRVKSRDTMNGESEHGEAGREHDVYDEDDGNENDVWK</sequence>
<feature type="compositionally biased region" description="Basic and acidic residues" evidence="1">
    <location>
        <begin position="435"/>
        <end position="444"/>
    </location>
</feature>
<protein>
    <submittedName>
        <fullName evidence="2">Uncharacterized protein</fullName>
    </submittedName>
</protein>
<reference evidence="2 3" key="1">
    <citation type="submission" date="2023-10" db="EMBL/GenBank/DDBJ databases">
        <title>Draft genome sequence of Xylaria bambusicola isolate GMP-LS, the root and basal stem rot pathogen of sugarcane in Indonesia.</title>
        <authorList>
            <person name="Selvaraj P."/>
            <person name="Muralishankar V."/>
            <person name="Muruganantham S."/>
            <person name="Sp S."/>
            <person name="Haryani S."/>
            <person name="Lau K.J.X."/>
            <person name="Naqvi N.I."/>
        </authorList>
    </citation>
    <scope>NUCLEOTIDE SEQUENCE [LARGE SCALE GENOMIC DNA]</scope>
    <source>
        <strain evidence="2">GMP-LS</strain>
    </source>
</reference>
<feature type="compositionally biased region" description="Basic and acidic residues" evidence="1">
    <location>
        <begin position="529"/>
        <end position="547"/>
    </location>
</feature>
<feature type="compositionally biased region" description="Polar residues" evidence="1">
    <location>
        <begin position="92"/>
        <end position="109"/>
    </location>
</feature>
<comment type="caution">
    <text evidence="2">The sequence shown here is derived from an EMBL/GenBank/DDBJ whole genome shotgun (WGS) entry which is preliminary data.</text>
</comment>
<feature type="compositionally biased region" description="Polar residues" evidence="1">
    <location>
        <begin position="278"/>
        <end position="298"/>
    </location>
</feature>
<feature type="compositionally biased region" description="Acidic residues" evidence="1">
    <location>
        <begin position="548"/>
        <end position="561"/>
    </location>
</feature>
<evidence type="ECO:0000256" key="1">
    <source>
        <dbReference type="SAM" id="MobiDB-lite"/>
    </source>
</evidence>
<proteinExistence type="predicted"/>
<feature type="compositionally biased region" description="Polar residues" evidence="1">
    <location>
        <begin position="1"/>
        <end position="29"/>
    </location>
</feature>
<feature type="compositionally biased region" description="Polar residues" evidence="1">
    <location>
        <begin position="174"/>
        <end position="183"/>
    </location>
</feature>
<feature type="region of interest" description="Disordered" evidence="1">
    <location>
        <begin position="83"/>
        <end position="153"/>
    </location>
</feature>
<feature type="region of interest" description="Disordered" evidence="1">
    <location>
        <begin position="385"/>
        <end position="473"/>
    </location>
</feature>
<feature type="compositionally biased region" description="Basic residues" evidence="1">
    <location>
        <begin position="463"/>
        <end position="472"/>
    </location>
</feature>